<dbReference type="InterPro" id="IPR029787">
    <property type="entry name" value="Nucleotide_cyclase"/>
</dbReference>
<keyword evidence="5" id="KW-1185">Reference proteome</keyword>
<dbReference type="SUPFAM" id="SSF55073">
    <property type="entry name" value="Nucleotide cyclase"/>
    <property type="match status" value="1"/>
</dbReference>
<protein>
    <submittedName>
        <fullName evidence="4">Diguanylate cyclase (GGDEF)-like protein</fullName>
    </submittedName>
</protein>
<evidence type="ECO:0000259" key="2">
    <source>
        <dbReference type="PROSITE" id="PS50887"/>
    </source>
</evidence>
<organism evidence="4 5">
    <name type="scientific">Desulfallas thermosapovorans DSM 6562</name>
    <dbReference type="NCBI Taxonomy" id="1121431"/>
    <lineage>
        <taxon>Bacteria</taxon>
        <taxon>Bacillati</taxon>
        <taxon>Bacillota</taxon>
        <taxon>Clostridia</taxon>
        <taxon>Eubacteriales</taxon>
        <taxon>Desulfallaceae</taxon>
        <taxon>Desulfallas</taxon>
    </lineage>
</organism>
<dbReference type="AlphaFoldDB" id="A0A5S4ZRG0"/>
<evidence type="ECO:0000313" key="5">
    <source>
        <dbReference type="Proteomes" id="UP000323166"/>
    </source>
</evidence>
<evidence type="ECO:0000313" key="4">
    <source>
        <dbReference type="EMBL" id="TYO95319.1"/>
    </source>
</evidence>
<gene>
    <name evidence="4" type="ORF">LX24_01669</name>
</gene>
<reference evidence="4 5" key="1">
    <citation type="submission" date="2019-07" db="EMBL/GenBank/DDBJ databases">
        <title>Genomic Encyclopedia of Type Strains, Phase I: the one thousand microbial genomes (KMG-I) project.</title>
        <authorList>
            <person name="Kyrpides N."/>
        </authorList>
    </citation>
    <scope>NUCLEOTIDE SEQUENCE [LARGE SCALE GENOMIC DNA]</scope>
    <source>
        <strain evidence="4 5">DSM 6562</strain>
    </source>
</reference>
<comment type="caution">
    <text evidence="4">The sequence shown here is derived from an EMBL/GenBank/DDBJ whole genome shotgun (WGS) entry which is preliminary data.</text>
</comment>
<dbReference type="NCBIfam" id="TIGR00254">
    <property type="entry name" value="GGDEF"/>
    <property type="match status" value="1"/>
</dbReference>
<dbReference type="Gene3D" id="3.30.70.270">
    <property type="match status" value="1"/>
</dbReference>
<dbReference type="Pfam" id="PF13487">
    <property type="entry name" value="HD_5"/>
    <property type="match status" value="1"/>
</dbReference>
<dbReference type="Gene3D" id="1.10.3210.10">
    <property type="entry name" value="Hypothetical protein af1432"/>
    <property type="match status" value="1"/>
</dbReference>
<accession>A0A5S4ZRG0</accession>
<feature type="transmembrane region" description="Helical" evidence="1">
    <location>
        <begin position="113"/>
        <end position="141"/>
    </location>
</feature>
<feature type="transmembrane region" description="Helical" evidence="1">
    <location>
        <begin position="12"/>
        <end position="32"/>
    </location>
</feature>
<evidence type="ECO:0000256" key="1">
    <source>
        <dbReference type="SAM" id="Phobius"/>
    </source>
</evidence>
<dbReference type="Pfam" id="PF00990">
    <property type="entry name" value="GGDEF"/>
    <property type="match status" value="1"/>
</dbReference>
<evidence type="ECO:0000259" key="3">
    <source>
        <dbReference type="PROSITE" id="PS51832"/>
    </source>
</evidence>
<dbReference type="InterPro" id="IPR003607">
    <property type="entry name" value="HD/PDEase_dom"/>
</dbReference>
<dbReference type="SUPFAM" id="SSF109604">
    <property type="entry name" value="HD-domain/PDEase-like"/>
    <property type="match status" value="1"/>
</dbReference>
<dbReference type="SMART" id="SM00471">
    <property type="entry name" value="HDc"/>
    <property type="match status" value="1"/>
</dbReference>
<feature type="transmembrane region" description="Helical" evidence="1">
    <location>
        <begin position="80"/>
        <end position="101"/>
    </location>
</feature>
<dbReference type="CDD" id="cd00077">
    <property type="entry name" value="HDc"/>
    <property type="match status" value="1"/>
</dbReference>
<feature type="domain" description="GGDEF" evidence="2">
    <location>
        <begin position="222"/>
        <end position="356"/>
    </location>
</feature>
<dbReference type="PROSITE" id="PS50887">
    <property type="entry name" value="GGDEF"/>
    <property type="match status" value="1"/>
</dbReference>
<feature type="transmembrane region" description="Helical" evidence="1">
    <location>
        <begin position="161"/>
        <end position="179"/>
    </location>
</feature>
<dbReference type="InterPro" id="IPR037522">
    <property type="entry name" value="HD_GYP_dom"/>
</dbReference>
<dbReference type="EMBL" id="VNHM01000008">
    <property type="protein sequence ID" value="TYO95319.1"/>
    <property type="molecule type" value="Genomic_DNA"/>
</dbReference>
<dbReference type="PROSITE" id="PS51832">
    <property type="entry name" value="HD_GYP"/>
    <property type="match status" value="1"/>
</dbReference>
<keyword evidence="1" id="KW-1133">Transmembrane helix</keyword>
<keyword evidence="1" id="KW-0472">Membrane</keyword>
<dbReference type="PANTHER" id="PTHR43155:SF2">
    <property type="entry name" value="CYCLIC DI-GMP PHOSPHODIESTERASE PA4108"/>
    <property type="match status" value="1"/>
</dbReference>
<dbReference type="Proteomes" id="UP000323166">
    <property type="component" value="Unassembled WGS sequence"/>
</dbReference>
<keyword evidence="1" id="KW-0812">Transmembrane</keyword>
<name>A0A5S4ZRG0_9FIRM</name>
<dbReference type="InterPro" id="IPR000160">
    <property type="entry name" value="GGDEF_dom"/>
</dbReference>
<feature type="transmembrane region" description="Helical" evidence="1">
    <location>
        <begin position="44"/>
        <end position="68"/>
    </location>
</feature>
<dbReference type="InterPro" id="IPR043128">
    <property type="entry name" value="Rev_trsase/Diguanyl_cyclase"/>
</dbReference>
<dbReference type="SMART" id="SM00267">
    <property type="entry name" value="GGDEF"/>
    <property type="match status" value="1"/>
</dbReference>
<sequence length="553" mass="62756">MITEEERQRKLYEYITITHILCLLIFVIAFILSDFTIFPRNYFYPFANIVFFLLFCLIGLIIVVLYITRVRLLPGFSTPLSYVDIIYFALPLVLAISTLFISHKTFSYSEAILLLPILITASVLGKIPGILMASLCSLVLIAYQITFEPGAISISTALESILIYISLMFIVGWFIGGLADLETKHRAHLNEIANTDMLTGLYNHRYFQDKLKEYFKTVSRENPLSLIIIDIDYFKNYNDSFGHLEGDHVLMIIGGLLKENIKEGFAARYGGDEFIVLLPGCDGNDAVRVAENITKLVESKGFYGEEYQPGGKITISCGIATSPAHGITRKELIKHADYALYKAKSFHKNKVELYFSVFEDLDINENERELFNSIRTLISVINAKDRYTFGHSERVTDLSIKIGQRLNLPENEMKLLKYAASLHDIGKIEIDRDILNKPEALNDIEWNILKQHPRWGSDIVKPVTQLVPISAIILHHHENYDGSGYPDGIKGQAIPLAARIIRIADSYDAMTSHRVYRKNMTPGEAVEEIKRCSGTMFDPKLVEVFIEITKSEK</sequence>
<dbReference type="PANTHER" id="PTHR43155">
    <property type="entry name" value="CYCLIC DI-GMP PHOSPHODIESTERASE PA4108-RELATED"/>
    <property type="match status" value="1"/>
</dbReference>
<proteinExistence type="predicted"/>
<feature type="domain" description="HD-GYP" evidence="3">
    <location>
        <begin position="366"/>
        <end position="553"/>
    </location>
</feature>
<dbReference type="RefSeq" id="WP_166511676.1">
    <property type="nucleotide sequence ID" value="NZ_VNHM01000008.1"/>
</dbReference>
<dbReference type="CDD" id="cd01949">
    <property type="entry name" value="GGDEF"/>
    <property type="match status" value="1"/>
</dbReference>
<dbReference type="FunFam" id="3.30.70.270:FF:000001">
    <property type="entry name" value="Diguanylate cyclase domain protein"/>
    <property type="match status" value="1"/>
</dbReference>